<reference evidence="2" key="1">
    <citation type="journal article" date="2022" name="Mol. Ecol. Resour.">
        <title>The genomes of chicory, endive, great burdock and yacon provide insights into Asteraceae palaeo-polyploidization history and plant inulin production.</title>
        <authorList>
            <person name="Fan W."/>
            <person name="Wang S."/>
            <person name="Wang H."/>
            <person name="Wang A."/>
            <person name="Jiang F."/>
            <person name="Liu H."/>
            <person name="Zhao H."/>
            <person name="Xu D."/>
            <person name="Zhang Y."/>
        </authorList>
    </citation>
    <scope>NUCLEOTIDE SEQUENCE [LARGE SCALE GENOMIC DNA]</scope>
    <source>
        <strain evidence="2">cv. Yunnan</strain>
    </source>
</reference>
<name>A0ACB9FT19_9ASTR</name>
<keyword evidence="2" id="KW-1185">Reference proteome</keyword>
<organism evidence="1 2">
    <name type="scientific">Smallanthus sonchifolius</name>
    <dbReference type="NCBI Taxonomy" id="185202"/>
    <lineage>
        <taxon>Eukaryota</taxon>
        <taxon>Viridiplantae</taxon>
        <taxon>Streptophyta</taxon>
        <taxon>Embryophyta</taxon>
        <taxon>Tracheophyta</taxon>
        <taxon>Spermatophyta</taxon>
        <taxon>Magnoliopsida</taxon>
        <taxon>eudicotyledons</taxon>
        <taxon>Gunneridae</taxon>
        <taxon>Pentapetalae</taxon>
        <taxon>asterids</taxon>
        <taxon>campanulids</taxon>
        <taxon>Asterales</taxon>
        <taxon>Asteraceae</taxon>
        <taxon>Asteroideae</taxon>
        <taxon>Heliantheae alliance</taxon>
        <taxon>Millerieae</taxon>
        <taxon>Smallanthus</taxon>
    </lineage>
</organism>
<evidence type="ECO:0000313" key="1">
    <source>
        <dbReference type="EMBL" id="KAI3774058.1"/>
    </source>
</evidence>
<proteinExistence type="predicted"/>
<reference evidence="1 2" key="2">
    <citation type="journal article" date="2022" name="Mol. Ecol. Resour.">
        <title>The genomes of chicory, endive, great burdock and yacon provide insights into Asteraceae paleo-polyploidization history and plant inulin production.</title>
        <authorList>
            <person name="Fan W."/>
            <person name="Wang S."/>
            <person name="Wang H."/>
            <person name="Wang A."/>
            <person name="Jiang F."/>
            <person name="Liu H."/>
            <person name="Zhao H."/>
            <person name="Xu D."/>
            <person name="Zhang Y."/>
        </authorList>
    </citation>
    <scope>NUCLEOTIDE SEQUENCE [LARGE SCALE GENOMIC DNA]</scope>
    <source>
        <strain evidence="2">cv. Yunnan</strain>
        <tissue evidence="1">Leaves</tissue>
    </source>
</reference>
<dbReference type="EMBL" id="CM042033">
    <property type="protein sequence ID" value="KAI3774058.1"/>
    <property type="molecule type" value="Genomic_DNA"/>
</dbReference>
<comment type="caution">
    <text evidence="1">The sequence shown here is derived from an EMBL/GenBank/DDBJ whole genome shotgun (WGS) entry which is preliminary data.</text>
</comment>
<evidence type="ECO:0000313" key="2">
    <source>
        <dbReference type="Proteomes" id="UP001056120"/>
    </source>
</evidence>
<accession>A0ACB9FT19</accession>
<protein>
    <submittedName>
        <fullName evidence="1">Uncharacterized protein</fullName>
    </submittedName>
</protein>
<gene>
    <name evidence="1" type="ORF">L1987_48601</name>
</gene>
<sequence length="180" mass="20388">MFKCISDLMELSKSDLEKIVSLGIDRFNNSQSARLLIQALKKKGFNVREEEKKEEEPLVIVPIFSWELLGKPRQFLIVYQNGVQEYLSADRIVTLVSNDLGALLKIPLKNDSNNEMGEFVKDAMHRQLDSLSSLESLEEEGDKEKEEKFFGNEEVPDSSDNNEIPADTEVPLAKSQVPIS</sequence>
<dbReference type="Proteomes" id="UP001056120">
    <property type="component" value="Linkage Group LG16"/>
</dbReference>